<dbReference type="Proteomes" id="UP000797356">
    <property type="component" value="Chromosome 15"/>
</dbReference>
<evidence type="ECO:0000256" key="1">
    <source>
        <dbReference type="ARBA" id="ARBA00022729"/>
    </source>
</evidence>
<reference evidence="5" key="1">
    <citation type="journal article" date="2017" name="Gigascience">
        <title>The genome draft of coconut (Cocos nucifera).</title>
        <authorList>
            <person name="Xiao Y."/>
            <person name="Xu P."/>
            <person name="Fan H."/>
            <person name="Baudouin L."/>
            <person name="Xia W."/>
            <person name="Bocs S."/>
            <person name="Xu J."/>
            <person name="Li Q."/>
            <person name="Guo A."/>
            <person name="Zhou L."/>
            <person name="Li J."/>
            <person name="Wu Y."/>
            <person name="Ma Z."/>
            <person name="Armero A."/>
            <person name="Issali A.E."/>
            <person name="Liu N."/>
            <person name="Peng M."/>
            <person name="Yang Y."/>
        </authorList>
    </citation>
    <scope>NUCLEOTIDE SEQUENCE</scope>
    <source>
        <tissue evidence="5">Spear leaf of Hainan Tall coconut</tissue>
    </source>
</reference>
<sequence>MAAFHGQVSATMRNLATSLLLVFVLMEWCCTLGGAQATGGGKGGKWELLLNNSGVVAMHMTLTHRNTVLMFDQTSAGPSQYRLHPSGKQCTDGVYDPPCWAHSVEYDITTNTIRPLVIDTDTWCSSGAFLGNGTLAQTGGFGNGTRKVRYFNPCSDRRCDWIESEKLLASNRWYATNQILPEKDRVFIVGGLEVFNYEFLPPTSEKEEAFELPFLRQTYDPTVDNGNILYPFVHLSSDGNLFIFANRDSILFDYHRHQIIKNFPRIPGNGSRNYPSTGSSVMLPLEHEDGFRKVEVMVCGGAITGGSQAAKSGEFLDALSSCGRLVITDDNPEWAMEEMPGPRVMNDMLILPTGHILIINGAMQGCAGWQMATRASYHPYLYEPKESVGKRFSMLNSTGIARMYHSSAIVLPDGRILVAGSNPHQQYTFGVAYPTELRVEAFNPYNMGRFFDDKRAWNLSIQYDNGTDGIRHGEEFCVWFELEKEPEPANVVEFYAYSPPFATHSWSMNQRMLKLECRSMVRDVGGRTHAILKAPPSSIVAPSGCYLLTVVNGGVPSKSEWVRISQERGGLVIGSTWAFVFFRCVLFI</sequence>
<keyword evidence="1 2" id="KW-0732">Signal</keyword>
<reference evidence="5" key="2">
    <citation type="submission" date="2019-07" db="EMBL/GenBank/DDBJ databases">
        <authorList>
            <person name="Yang Y."/>
            <person name="Bocs S."/>
            <person name="Baudouin L."/>
        </authorList>
    </citation>
    <scope>NUCLEOTIDE SEQUENCE</scope>
    <source>
        <tissue evidence="5">Spear leaf of Hainan Tall coconut</tissue>
    </source>
</reference>
<feature type="domain" description="Glyoxal oxidase N-terminal" evidence="3">
    <location>
        <begin position="58"/>
        <end position="444"/>
    </location>
</feature>
<protein>
    <submittedName>
        <fullName evidence="5">Aldehyde oxidase GLOX-like</fullName>
    </submittedName>
</protein>
<dbReference type="EMBL" id="CM017886">
    <property type="protein sequence ID" value="KAG1370048.1"/>
    <property type="molecule type" value="Genomic_DNA"/>
</dbReference>
<evidence type="ECO:0000313" key="6">
    <source>
        <dbReference type="Proteomes" id="UP000797356"/>
    </source>
</evidence>
<dbReference type="Pfam" id="PF09118">
    <property type="entry name" value="GO-like_E_set"/>
    <property type="match status" value="1"/>
</dbReference>
<dbReference type="Gene3D" id="2.60.40.10">
    <property type="entry name" value="Immunoglobulins"/>
    <property type="match status" value="1"/>
</dbReference>
<feature type="chain" id="PRO_5035474718" evidence="2">
    <location>
        <begin position="36"/>
        <end position="588"/>
    </location>
</feature>
<accession>A0A8K0IX61</accession>
<keyword evidence="6" id="KW-1185">Reference proteome</keyword>
<dbReference type="InterPro" id="IPR009880">
    <property type="entry name" value="Glyoxal_oxidase_N"/>
</dbReference>
<dbReference type="OrthoDB" id="2019572at2759"/>
<evidence type="ECO:0000313" key="5">
    <source>
        <dbReference type="EMBL" id="KAG1370048.1"/>
    </source>
</evidence>
<dbReference type="AlphaFoldDB" id="A0A8K0IX61"/>
<evidence type="ECO:0000256" key="2">
    <source>
        <dbReference type="SAM" id="SignalP"/>
    </source>
</evidence>
<dbReference type="CDD" id="cd02851">
    <property type="entry name" value="E_set_GO_C"/>
    <property type="match status" value="1"/>
</dbReference>
<dbReference type="SUPFAM" id="SSF50965">
    <property type="entry name" value="Galactose oxidase, central domain"/>
    <property type="match status" value="1"/>
</dbReference>
<dbReference type="Pfam" id="PF07250">
    <property type="entry name" value="Glyoxal_oxid_N"/>
    <property type="match status" value="1"/>
</dbReference>
<dbReference type="InterPro" id="IPR014756">
    <property type="entry name" value="Ig_E-set"/>
</dbReference>
<dbReference type="PANTHER" id="PTHR32208">
    <property type="entry name" value="SECRETED PROTEIN-RELATED"/>
    <property type="match status" value="1"/>
</dbReference>
<proteinExistence type="predicted"/>
<dbReference type="InterPro" id="IPR013783">
    <property type="entry name" value="Ig-like_fold"/>
</dbReference>
<dbReference type="InterPro" id="IPR015202">
    <property type="entry name" value="GO-like_E_set"/>
</dbReference>
<dbReference type="Gene3D" id="2.130.10.80">
    <property type="entry name" value="Galactose oxidase/kelch, beta-propeller"/>
    <property type="match status" value="1"/>
</dbReference>
<gene>
    <name evidence="5" type="ORF">COCNU_15G004140</name>
</gene>
<dbReference type="PANTHER" id="PTHR32208:SF54">
    <property type="entry name" value="ALDEHYDE OXIDASE GLOX-LIKE"/>
    <property type="match status" value="1"/>
</dbReference>
<evidence type="ECO:0000259" key="3">
    <source>
        <dbReference type="Pfam" id="PF07250"/>
    </source>
</evidence>
<feature type="signal peptide" evidence="2">
    <location>
        <begin position="1"/>
        <end position="35"/>
    </location>
</feature>
<dbReference type="InterPro" id="IPR037293">
    <property type="entry name" value="Gal_Oxidase_central_sf"/>
</dbReference>
<evidence type="ECO:0000259" key="4">
    <source>
        <dbReference type="Pfam" id="PF09118"/>
    </source>
</evidence>
<dbReference type="SUPFAM" id="SSF81296">
    <property type="entry name" value="E set domains"/>
    <property type="match status" value="1"/>
</dbReference>
<name>A0A8K0IX61_COCNU</name>
<feature type="domain" description="Galactose oxidase-like Early set" evidence="4">
    <location>
        <begin position="468"/>
        <end position="564"/>
    </location>
</feature>
<comment type="caution">
    <text evidence="5">The sequence shown here is derived from an EMBL/GenBank/DDBJ whole genome shotgun (WGS) entry which is preliminary data.</text>
</comment>
<organism evidence="5 6">
    <name type="scientific">Cocos nucifera</name>
    <name type="common">Coconut palm</name>
    <dbReference type="NCBI Taxonomy" id="13894"/>
    <lineage>
        <taxon>Eukaryota</taxon>
        <taxon>Viridiplantae</taxon>
        <taxon>Streptophyta</taxon>
        <taxon>Embryophyta</taxon>
        <taxon>Tracheophyta</taxon>
        <taxon>Spermatophyta</taxon>
        <taxon>Magnoliopsida</taxon>
        <taxon>Liliopsida</taxon>
        <taxon>Arecaceae</taxon>
        <taxon>Arecoideae</taxon>
        <taxon>Cocoseae</taxon>
        <taxon>Attaleinae</taxon>
        <taxon>Cocos</taxon>
    </lineage>
</organism>
<dbReference type="InterPro" id="IPR011043">
    <property type="entry name" value="Gal_Oxase/kelch_b-propeller"/>
</dbReference>